<dbReference type="Pfam" id="PF02378">
    <property type="entry name" value="PTS_EIIC"/>
    <property type="match status" value="1"/>
</dbReference>
<feature type="transmembrane region" description="Helical" evidence="8">
    <location>
        <begin position="149"/>
        <end position="166"/>
    </location>
</feature>
<evidence type="ECO:0000256" key="3">
    <source>
        <dbReference type="ARBA" id="ARBA00022475"/>
    </source>
</evidence>
<gene>
    <name evidence="10" type="ORF">FD02_GL000455</name>
</gene>
<keyword evidence="7 8" id="KW-0472">Membrane</keyword>
<protein>
    <recommendedName>
        <fullName evidence="9">PTS EIIC type-3 domain-containing protein</fullName>
    </recommendedName>
</protein>
<dbReference type="EMBL" id="AZDJ01000032">
    <property type="protein sequence ID" value="KRK70390.1"/>
    <property type="molecule type" value="Genomic_DNA"/>
</dbReference>
<dbReference type="GO" id="GO:0005886">
    <property type="term" value="C:plasma membrane"/>
    <property type="evidence" value="ECO:0007669"/>
    <property type="project" value="UniProtKB-SubCell"/>
</dbReference>
<keyword evidence="6 8" id="KW-1133">Transmembrane helix</keyword>
<name>A0A0R1JGJ2_9LACO</name>
<dbReference type="GO" id="GO:0008982">
    <property type="term" value="F:protein-N(PI)-phosphohistidine-sugar phosphotransferase activity"/>
    <property type="evidence" value="ECO:0007669"/>
    <property type="project" value="InterPro"/>
</dbReference>
<dbReference type="PANTHER" id="PTHR33989:SF4">
    <property type="entry name" value="PTS SYSTEM N,N'-DIACETYLCHITOBIOSE-SPECIFIC EIIC COMPONENT"/>
    <property type="match status" value="1"/>
</dbReference>
<feature type="transmembrane region" description="Helical" evidence="8">
    <location>
        <begin position="76"/>
        <end position="96"/>
    </location>
</feature>
<accession>A0A0R1JGJ2</accession>
<keyword evidence="2" id="KW-0813">Transport</keyword>
<evidence type="ECO:0000256" key="5">
    <source>
        <dbReference type="ARBA" id="ARBA00022692"/>
    </source>
</evidence>
<dbReference type="STRING" id="1291734.FD02_GL000455"/>
<proteinExistence type="predicted"/>
<keyword evidence="4" id="KW-0762">Sugar transport</keyword>
<feature type="transmembrane region" description="Helical" evidence="8">
    <location>
        <begin position="313"/>
        <end position="331"/>
    </location>
</feature>
<evidence type="ECO:0000256" key="1">
    <source>
        <dbReference type="ARBA" id="ARBA00004651"/>
    </source>
</evidence>
<keyword evidence="3" id="KW-1003">Cell membrane</keyword>
<sequence length="357" mass="38964">MLRTFNQWWGHFSGLATVSTQAATTILSVMSLLFVVLLTQALMNSRPDGGAITVVNVAAYAIVNARLQQVGSGNPFILACVMTAVTVGLWALLTWGQKKLAPIDSQLAALRHFLAVCVVAGYLLGLAWMMQRIPVIGMQTALGWLTMDHPFWVFVLVFVEMGLWYIGINGYGVLAPVVFLFAYRNLTVDLGAIASNRAPQAILTPNFWDYFLSFSGAGLVGALVILCLVNPNPDLKRLGRSSFSSILFSVSEPILYGLPITMNPYLLVPFLFGTPLLGVAQWFVFKLGWVALPAFHVADLPLPFSVLLSTLDWRSLVLAAVTIAVATAMYAPGLIRWSKVRPADTSDDDFTDLDVDF</sequence>
<dbReference type="Proteomes" id="UP000051804">
    <property type="component" value="Unassembled WGS sequence"/>
</dbReference>
<feature type="domain" description="PTS EIIC type-3" evidence="9">
    <location>
        <begin position="1"/>
        <end position="333"/>
    </location>
</feature>
<feature type="transmembrane region" description="Helical" evidence="8">
    <location>
        <begin position="108"/>
        <end position="129"/>
    </location>
</feature>
<keyword evidence="11" id="KW-1185">Reference proteome</keyword>
<dbReference type="InterPro" id="IPR004501">
    <property type="entry name" value="PTS_EIIC_3"/>
</dbReference>
<keyword evidence="5 8" id="KW-0812">Transmembrane</keyword>
<dbReference type="InterPro" id="IPR051088">
    <property type="entry name" value="PTS_Sugar-EIIC/EIIB"/>
</dbReference>
<dbReference type="InterPro" id="IPR003352">
    <property type="entry name" value="PTS_EIIC"/>
</dbReference>
<organism evidence="10 11">
    <name type="scientific">Lacticaseibacillus nasuensis JCM 17158</name>
    <dbReference type="NCBI Taxonomy" id="1291734"/>
    <lineage>
        <taxon>Bacteria</taxon>
        <taxon>Bacillati</taxon>
        <taxon>Bacillota</taxon>
        <taxon>Bacilli</taxon>
        <taxon>Lactobacillales</taxon>
        <taxon>Lactobacillaceae</taxon>
        <taxon>Lacticaseibacillus</taxon>
    </lineage>
</organism>
<dbReference type="PROSITE" id="PS51105">
    <property type="entry name" value="PTS_EIIC_TYPE_3"/>
    <property type="match status" value="1"/>
</dbReference>
<evidence type="ECO:0000256" key="4">
    <source>
        <dbReference type="ARBA" id="ARBA00022597"/>
    </source>
</evidence>
<evidence type="ECO:0000256" key="8">
    <source>
        <dbReference type="SAM" id="Phobius"/>
    </source>
</evidence>
<dbReference type="GO" id="GO:1902815">
    <property type="term" value="P:N,N'-diacetylchitobiose import"/>
    <property type="evidence" value="ECO:0007669"/>
    <property type="project" value="TreeGrafter"/>
</dbReference>
<evidence type="ECO:0000256" key="2">
    <source>
        <dbReference type="ARBA" id="ARBA00022448"/>
    </source>
</evidence>
<dbReference type="PATRIC" id="fig|1291734.4.peg.469"/>
<dbReference type="GO" id="GO:0009401">
    <property type="term" value="P:phosphoenolpyruvate-dependent sugar phosphotransferase system"/>
    <property type="evidence" value="ECO:0007669"/>
    <property type="project" value="InterPro"/>
</dbReference>
<evidence type="ECO:0000256" key="7">
    <source>
        <dbReference type="ARBA" id="ARBA00023136"/>
    </source>
</evidence>
<dbReference type="PANTHER" id="PTHR33989">
    <property type="match status" value="1"/>
</dbReference>
<evidence type="ECO:0000313" key="11">
    <source>
        <dbReference type="Proteomes" id="UP000051804"/>
    </source>
</evidence>
<evidence type="ECO:0000259" key="9">
    <source>
        <dbReference type="PROSITE" id="PS51105"/>
    </source>
</evidence>
<evidence type="ECO:0000313" key="10">
    <source>
        <dbReference type="EMBL" id="KRK70390.1"/>
    </source>
</evidence>
<comment type="caution">
    <text evidence="10">The sequence shown here is derived from an EMBL/GenBank/DDBJ whole genome shotgun (WGS) entry which is preliminary data.</text>
</comment>
<feature type="transmembrane region" description="Helical" evidence="8">
    <location>
        <begin position="265"/>
        <end position="285"/>
    </location>
</feature>
<evidence type="ECO:0000256" key="6">
    <source>
        <dbReference type="ARBA" id="ARBA00022989"/>
    </source>
</evidence>
<feature type="transmembrane region" description="Helical" evidence="8">
    <location>
        <begin position="12"/>
        <end position="38"/>
    </location>
</feature>
<dbReference type="AlphaFoldDB" id="A0A0R1JGJ2"/>
<comment type="subcellular location">
    <subcellularLocation>
        <location evidence="1">Cell membrane</location>
        <topology evidence="1">Multi-pass membrane protein</topology>
    </subcellularLocation>
</comment>
<reference evidence="10 11" key="1">
    <citation type="journal article" date="2015" name="Genome Announc.">
        <title>Expanding the biotechnology potential of lactobacilli through comparative genomics of 213 strains and associated genera.</title>
        <authorList>
            <person name="Sun Z."/>
            <person name="Harris H.M."/>
            <person name="McCann A."/>
            <person name="Guo C."/>
            <person name="Argimon S."/>
            <person name="Zhang W."/>
            <person name="Yang X."/>
            <person name="Jeffery I.B."/>
            <person name="Cooney J.C."/>
            <person name="Kagawa T.F."/>
            <person name="Liu W."/>
            <person name="Song Y."/>
            <person name="Salvetti E."/>
            <person name="Wrobel A."/>
            <person name="Rasinkangas P."/>
            <person name="Parkhill J."/>
            <person name="Rea M.C."/>
            <person name="O'Sullivan O."/>
            <person name="Ritari J."/>
            <person name="Douillard F.P."/>
            <person name="Paul Ross R."/>
            <person name="Yang R."/>
            <person name="Briner A.E."/>
            <person name="Felis G.E."/>
            <person name="de Vos W.M."/>
            <person name="Barrangou R."/>
            <person name="Klaenhammer T.R."/>
            <person name="Caufield P.W."/>
            <person name="Cui Y."/>
            <person name="Zhang H."/>
            <person name="O'Toole P.W."/>
        </authorList>
    </citation>
    <scope>NUCLEOTIDE SEQUENCE [LARGE SCALE GENOMIC DNA]</scope>
    <source>
        <strain evidence="10 11">JCM 17158</strain>
    </source>
</reference>
<feature type="transmembrane region" description="Helical" evidence="8">
    <location>
        <begin position="207"/>
        <end position="229"/>
    </location>
</feature>